<dbReference type="EMBL" id="CM001439">
    <property type="protein sequence ID" value="EHR52552.1"/>
    <property type="molecule type" value="Genomic_DNA"/>
</dbReference>
<dbReference type="STRING" id="882083.SacmaDRAFT_4366"/>
<dbReference type="AlphaFoldDB" id="H5X8X7"/>
<evidence type="ECO:0000313" key="3">
    <source>
        <dbReference type="EMBL" id="EHR52552.1"/>
    </source>
</evidence>
<feature type="compositionally biased region" description="Low complexity" evidence="1">
    <location>
        <begin position="34"/>
        <end position="46"/>
    </location>
</feature>
<evidence type="ECO:0000256" key="1">
    <source>
        <dbReference type="SAM" id="MobiDB-lite"/>
    </source>
</evidence>
<name>H5X8X7_9PSEU</name>
<feature type="chain" id="PRO_5038725563" description="DUF3558 domain-containing protein" evidence="2">
    <location>
        <begin position="21"/>
        <end position="215"/>
    </location>
</feature>
<dbReference type="OrthoDB" id="3637277at2"/>
<dbReference type="Proteomes" id="UP000004926">
    <property type="component" value="Chromosome"/>
</dbReference>
<organism evidence="3 4">
    <name type="scientific">Saccharomonospora marina XMU15</name>
    <dbReference type="NCBI Taxonomy" id="882083"/>
    <lineage>
        <taxon>Bacteria</taxon>
        <taxon>Bacillati</taxon>
        <taxon>Actinomycetota</taxon>
        <taxon>Actinomycetes</taxon>
        <taxon>Pseudonocardiales</taxon>
        <taxon>Pseudonocardiaceae</taxon>
        <taxon>Saccharomonospora</taxon>
    </lineage>
</organism>
<dbReference type="InterPro" id="IPR024520">
    <property type="entry name" value="DUF3558"/>
</dbReference>
<accession>H5X8X7</accession>
<sequence>MVFQRRVVVLVSAAIAIVLAGCSRPEAGTAITDSSQSEQVSSSQTQGDDSPIPHISEPLDPSPYLDDPCGLVPRSFVNDLGYQGPGEKTTGKVSGMRVGPGCNWGTVDQIELLSYNFQTAPRERGEPGGLRQAYMMYEKQNLYAFWEPTDIARYPAAFADFEDLRDEGQCHLLVGIADDLSFGVAAGGHRDDPARACENATALATKVVELLKGGS</sequence>
<evidence type="ECO:0000256" key="2">
    <source>
        <dbReference type="SAM" id="SignalP"/>
    </source>
</evidence>
<dbReference type="RefSeq" id="WP_009155930.1">
    <property type="nucleotide sequence ID" value="NZ_CM001439.1"/>
</dbReference>
<evidence type="ECO:0000313" key="4">
    <source>
        <dbReference type="Proteomes" id="UP000004926"/>
    </source>
</evidence>
<evidence type="ECO:0008006" key="5">
    <source>
        <dbReference type="Google" id="ProtNLM"/>
    </source>
</evidence>
<dbReference type="HOGENOM" id="CLU_097940_0_0_11"/>
<feature type="region of interest" description="Disordered" evidence="1">
    <location>
        <begin position="29"/>
        <end position="64"/>
    </location>
</feature>
<protein>
    <recommendedName>
        <fullName evidence="5">DUF3558 domain-containing protein</fullName>
    </recommendedName>
</protein>
<keyword evidence="4" id="KW-1185">Reference proteome</keyword>
<keyword evidence="2" id="KW-0732">Signal</keyword>
<reference evidence="3 4" key="1">
    <citation type="journal article" date="2012" name="Stand. Genomic Sci.">
        <title>Genome sequence of the ocean sediment bacterium Saccharomonospora marina type strain (XMU15(T)).</title>
        <authorList>
            <person name="Klenk H.P."/>
            <person name="Lu M."/>
            <person name="Lucas S."/>
            <person name="Lapidus A."/>
            <person name="Copeland A."/>
            <person name="Pitluck S."/>
            <person name="Goodwin L.A."/>
            <person name="Han C."/>
            <person name="Tapia R."/>
            <person name="Brambilla E.M."/>
            <person name="Potter G."/>
            <person name="Land M."/>
            <person name="Ivanova N."/>
            <person name="Rohde M."/>
            <person name="Goker M."/>
            <person name="Detter J.C."/>
            <person name="Li W.J."/>
            <person name="Kyrpides N.C."/>
            <person name="Woyke T."/>
        </authorList>
    </citation>
    <scope>NUCLEOTIDE SEQUENCE [LARGE SCALE GENOMIC DNA]</scope>
    <source>
        <strain evidence="3 4">XMU15</strain>
    </source>
</reference>
<gene>
    <name evidence="3" type="ORF">SacmaDRAFT_4366</name>
</gene>
<dbReference type="Pfam" id="PF12079">
    <property type="entry name" value="DUF3558"/>
    <property type="match status" value="1"/>
</dbReference>
<feature type="signal peptide" evidence="2">
    <location>
        <begin position="1"/>
        <end position="20"/>
    </location>
</feature>
<dbReference type="PROSITE" id="PS51257">
    <property type="entry name" value="PROKAR_LIPOPROTEIN"/>
    <property type="match status" value="1"/>
</dbReference>
<proteinExistence type="predicted"/>